<name>A0A318RSE3_WILLI</name>
<dbReference type="PANTHER" id="PTHR21666:SF270">
    <property type="entry name" value="MUREIN HYDROLASE ACTIVATOR ENVC"/>
    <property type="match status" value="1"/>
</dbReference>
<reference evidence="3 4" key="1">
    <citation type="submission" date="2018-06" db="EMBL/GenBank/DDBJ databases">
        <title>Genomic Encyclopedia of Type Strains, Phase IV (KMG-IV): sequencing the most valuable type-strain genomes for metagenomic binning, comparative biology and taxonomic classification.</title>
        <authorList>
            <person name="Goeker M."/>
        </authorList>
    </citation>
    <scope>NUCLEOTIDE SEQUENCE [LARGE SCALE GENOMIC DNA]</scope>
    <source>
        <strain evidence="3 4">DSM 45521</strain>
    </source>
</reference>
<keyword evidence="4" id="KW-1185">Reference proteome</keyword>
<dbReference type="RefSeq" id="WP_110467440.1">
    <property type="nucleotide sequence ID" value="NZ_QJSP01000001.1"/>
</dbReference>
<evidence type="ECO:0000313" key="4">
    <source>
        <dbReference type="Proteomes" id="UP000247591"/>
    </source>
</evidence>
<dbReference type="AlphaFoldDB" id="A0A318RSE3"/>
<evidence type="ECO:0000259" key="2">
    <source>
        <dbReference type="Pfam" id="PF01551"/>
    </source>
</evidence>
<evidence type="ECO:0000313" key="3">
    <source>
        <dbReference type="EMBL" id="PYE20651.1"/>
    </source>
</evidence>
<evidence type="ECO:0000256" key="1">
    <source>
        <dbReference type="SAM" id="SignalP"/>
    </source>
</evidence>
<dbReference type="EMBL" id="QJSP01000001">
    <property type="protein sequence ID" value="PYE20651.1"/>
    <property type="molecule type" value="Genomic_DNA"/>
</dbReference>
<feature type="chain" id="PRO_5016333384" evidence="1">
    <location>
        <begin position="26"/>
        <end position="431"/>
    </location>
</feature>
<dbReference type="PROSITE" id="PS51257">
    <property type="entry name" value="PROKAR_LIPOPROTEIN"/>
    <property type="match status" value="1"/>
</dbReference>
<dbReference type="InterPro" id="IPR016047">
    <property type="entry name" value="M23ase_b-sheet_dom"/>
</dbReference>
<dbReference type="PANTHER" id="PTHR21666">
    <property type="entry name" value="PEPTIDASE-RELATED"/>
    <property type="match status" value="1"/>
</dbReference>
<dbReference type="Proteomes" id="UP000247591">
    <property type="component" value="Unassembled WGS sequence"/>
</dbReference>
<comment type="caution">
    <text evidence="3">The sequence shown here is derived from an EMBL/GenBank/DDBJ whole genome shotgun (WGS) entry which is preliminary data.</text>
</comment>
<protein>
    <submittedName>
        <fullName evidence="3">Peptidase M23-like protein</fullName>
    </submittedName>
</protein>
<dbReference type="Gene3D" id="2.70.70.10">
    <property type="entry name" value="Glucose Permease (Domain IIA)"/>
    <property type="match status" value="1"/>
</dbReference>
<dbReference type="SUPFAM" id="SSF51261">
    <property type="entry name" value="Duplicated hybrid motif"/>
    <property type="match status" value="1"/>
</dbReference>
<proteinExistence type="predicted"/>
<dbReference type="CDD" id="cd12797">
    <property type="entry name" value="M23_peptidase"/>
    <property type="match status" value="1"/>
</dbReference>
<dbReference type="InterPro" id="IPR050570">
    <property type="entry name" value="Cell_wall_metabolism_enzyme"/>
</dbReference>
<accession>A0A318RSE3</accession>
<keyword evidence="1" id="KW-0732">Signal</keyword>
<feature type="domain" description="M23ase beta-sheet core" evidence="2">
    <location>
        <begin position="262"/>
        <end position="365"/>
    </location>
</feature>
<dbReference type="InterPro" id="IPR011055">
    <property type="entry name" value="Dup_hybrid_motif"/>
</dbReference>
<gene>
    <name evidence="3" type="ORF">DFR67_10140</name>
</gene>
<dbReference type="Pfam" id="PF01551">
    <property type="entry name" value="Peptidase_M23"/>
    <property type="match status" value="1"/>
</dbReference>
<dbReference type="GO" id="GO:0004222">
    <property type="term" value="F:metalloendopeptidase activity"/>
    <property type="evidence" value="ECO:0007669"/>
    <property type="project" value="TreeGrafter"/>
</dbReference>
<feature type="signal peptide" evidence="1">
    <location>
        <begin position="1"/>
        <end position="25"/>
    </location>
</feature>
<sequence>MIRRTHVGVIAVAALTLVIAGCTSGEDPETAPTNTAAFDNVVVPEAFTSVTMTQIGDPTFPFLGTDGKYHVAYDLQLTNASPVPATIEVVDVVDGTDPTKVITSFAGAALVDPNCAYGDCNRLQAVPHGRLETSIIPPRESRVLFLDYTFDNQSEVPKAVLHHLRGTGADSPASREPAPIDYVVTPIDLAASTPRVISPPLRGDNWIALNGCCEPGFPHRGSTLPVDGKLNNSERFAIDWKRTDDSGAFYVGDKTQNTSYVDYGTEIHAVADATVVSVLDNMAANAPGVLPAQDPVLAAKLTALNVDGNHIVLDLGDGVFAMYAHLIEGSLLVKPGDKVKDGQVIAKLGNTGNANASHLHFQLMNGPTLLGSDGVPYVFDDFDYAGQVPVETIMAADDYLTGDFLQDKLPEPQARNDQLPLNLAIVNFPEN</sequence>
<organism evidence="3 4">
    <name type="scientific">Williamsia limnetica</name>
    <dbReference type="NCBI Taxonomy" id="882452"/>
    <lineage>
        <taxon>Bacteria</taxon>
        <taxon>Bacillati</taxon>
        <taxon>Actinomycetota</taxon>
        <taxon>Actinomycetes</taxon>
        <taxon>Mycobacteriales</taxon>
        <taxon>Nocardiaceae</taxon>
        <taxon>Williamsia</taxon>
    </lineage>
</organism>